<feature type="compositionally biased region" description="Basic and acidic residues" evidence="1">
    <location>
        <begin position="109"/>
        <end position="136"/>
    </location>
</feature>
<evidence type="ECO:0000313" key="3">
    <source>
        <dbReference type="Ensembl" id="ENSOSIP00000020305.1"/>
    </source>
</evidence>
<dbReference type="AlphaFoldDB" id="A0A8C7Y0D6"/>
<evidence type="ECO:0008006" key="5">
    <source>
        <dbReference type="Google" id="ProtNLM"/>
    </source>
</evidence>
<reference evidence="3" key="2">
    <citation type="submission" date="2025-09" db="UniProtKB">
        <authorList>
            <consortium name="Ensembl"/>
        </authorList>
    </citation>
    <scope>IDENTIFICATION</scope>
</reference>
<proteinExistence type="predicted"/>
<feature type="compositionally biased region" description="Basic and acidic residues" evidence="1">
    <location>
        <begin position="310"/>
        <end position="326"/>
    </location>
</feature>
<keyword evidence="2" id="KW-0732">Signal</keyword>
<feature type="compositionally biased region" description="Basic and acidic residues" evidence="1">
    <location>
        <begin position="196"/>
        <end position="208"/>
    </location>
</feature>
<feature type="compositionally biased region" description="Basic and acidic residues" evidence="1">
    <location>
        <begin position="176"/>
        <end position="187"/>
    </location>
</feature>
<dbReference type="Ensembl" id="ENSOSIT00000021442.1">
    <property type="protein sequence ID" value="ENSOSIP00000020305.1"/>
    <property type="gene ID" value="ENSOSIG00000010872.1"/>
</dbReference>
<feature type="chain" id="PRO_5034327167" description="Periphilin-1" evidence="2">
    <location>
        <begin position="25"/>
        <end position="424"/>
    </location>
</feature>
<dbReference type="Proteomes" id="UP000694383">
    <property type="component" value="Unplaced"/>
</dbReference>
<organism evidence="3 4">
    <name type="scientific">Oryzias sinensis</name>
    <name type="common">Chinese medaka</name>
    <dbReference type="NCBI Taxonomy" id="183150"/>
    <lineage>
        <taxon>Eukaryota</taxon>
        <taxon>Metazoa</taxon>
        <taxon>Chordata</taxon>
        <taxon>Craniata</taxon>
        <taxon>Vertebrata</taxon>
        <taxon>Euteleostomi</taxon>
        <taxon>Actinopterygii</taxon>
        <taxon>Neopterygii</taxon>
        <taxon>Teleostei</taxon>
        <taxon>Neoteleostei</taxon>
        <taxon>Acanthomorphata</taxon>
        <taxon>Ovalentaria</taxon>
        <taxon>Atherinomorphae</taxon>
        <taxon>Beloniformes</taxon>
        <taxon>Adrianichthyidae</taxon>
        <taxon>Oryziinae</taxon>
        <taxon>Oryzias</taxon>
    </lineage>
</organism>
<dbReference type="GeneTree" id="ENSGT00940000168203"/>
<feature type="region of interest" description="Disordered" evidence="1">
    <location>
        <begin position="45"/>
        <end position="371"/>
    </location>
</feature>
<evidence type="ECO:0000313" key="4">
    <source>
        <dbReference type="Proteomes" id="UP000694383"/>
    </source>
</evidence>
<evidence type="ECO:0000256" key="1">
    <source>
        <dbReference type="SAM" id="MobiDB-lite"/>
    </source>
</evidence>
<dbReference type="GO" id="GO:0005654">
    <property type="term" value="C:nucleoplasm"/>
    <property type="evidence" value="ECO:0007669"/>
    <property type="project" value="TreeGrafter"/>
</dbReference>
<feature type="compositionally biased region" description="Low complexity" evidence="1">
    <location>
        <begin position="212"/>
        <end position="223"/>
    </location>
</feature>
<feature type="compositionally biased region" description="Basic and acidic residues" evidence="1">
    <location>
        <begin position="57"/>
        <end position="71"/>
    </location>
</feature>
<dbReference type="GO" id="GO:0097355">
    <property type="term" value="P:protein localization to heterochromatin"/>
    <property type="evidence" value="ECO:0007669"/>
    <property type="project" value="TreeGrafter"/>
</dbReference>
<dbReference type="PANTHER" id="PTHR15836">
    <property type="entry name" value="PERIPHILIN 1"/>
    <property type="match status" value="1"/>
</dbReference>
<dbReference type="GO" id="GO:0045814">
    <property type="term" value="P:negative regulation of gene expression, epigenetic"/>
    <property type="evidence" value="ECO:0007669"/>
    <property type="project" value="TreeGrafter"/>
</dbReference>
<feature type="signal peptide" evidence="2">
    <location>
        <begin position="1"/>
        <end position="24"/>
    </location>
</feature>
<name>A0A8C7Y0D6_9TELE</name>
<dbReference type="PANTHER" id="PTHR15836:SF4">
    <property type="entry name" value="PERIPHILIN-1"/>
    <property type="match status" value="1"/>
</dbReference>
<reference evidence="3" key="1">
    <citation type="submission" date="2025-08" db="UniProtKB">
        <authorList>
            <consortium name="Ensembl"/>
        </authorList>
    </citation>
    <scope>IDENTIFICATION</scope>
</reference>
<evidence type="ECO:0000256" key="2">
    <source>
        <dbReference type="SAM" id="SignalP"/>
    </source>
</evidence>
<dbReference type="GO" id="GO:0045892">
    <property type="term" value="P:negative regulation of DNA-templated transcription"/>
    <property type="evidence" value="ECO:0007669"/>
    <property type="project" value="InterPro"/>
</dbReference>
<keyword evidence="4" id="KW-1185">Reference proteome</keyword>
<protein>
    <recommendedName>
        <fullName evidence="5">Periphilin-1</fullName>
    </recommendedName>
</protein>
<dbReference type="InterPro" id="IPR028851">
    <property type="entry name" value="Pphln1"/>
</dbReference>
<sequence length="424" mass="46437">MNFHFVQTASIFYFFMDFLHHVSSAVTYRRDRSIREVYDERYLPERPGPYPRGGGGVERRGPFGRPEDDYGGRGGYDYEGGSRFYPNGGGPRGFHEDQRGYQGDGPHFPAERRGVPPSRREEYPYRGPREDPHPGRPMEFSARAPPPHSVRNQGIYPAPRSLPESGEDTLVQAIRNLDRGEDRDPYRRKAALFPPIRERSPVRREVARSPHSRSGSSVSSRGYSPDRPKSLPFPSQQSKSVDGPEGHASVSEHLWGAMFPQQSGHDTLGGQPSARRGKRGARRGVGCQGEQVDGQLPGEAGLGHLSQSSGDREGVPQGLRDLRDGGENAGGQRPQLGEPSAGAPPGEPRGDPRALLGGPQTLHQQAGPGGAAFRASHLRLHSSLHVSGAQQTLKDRGQSQLVLLRHQTFRLLDDTISIATPATK</sequence>
<accession>A0A8C7Y0D6</accession>